<evidence type="ECO:0000313" key="1">
    <source>
        <dbReference type="Proteomes" id="UP000050792"/>
    </source>
</evidence>
<dbReference type="WBParaSite" id="SRDH1_56850.1">
    <property type="protein sequence ID" value="SRDH1_56850.1"/>
    <property type="gene ID" value="SRDH1_56850"/>
</dbReference>
<proteinExistence type="predicted"/>
<organism evidence="1 2">
    <name type="scientific">Schistosoma rodhaini</name>
    <dbReference type="NCBI Taxonomy" id="6188"/>
    <lineage>
        <taxon>Eukaryota</taxon>
        <taxon>Metazoa</taxon>
        <taxon>Spiralia</taxon>
        <taxon>Lophotrochozoa</taxon>
        <taxon>Platyhelminthes</taxon>
        <taxon>Trematoda</taxon>
        <taxon>Digenea</taxon>
        <taxon>Strigeidida</taxon>
        <taxon>Schistosomatoidea</taxon>
        <taxon>Schistosomatidae</taxon>
        <taxon>Schistosoma</taxon>
    </lineage>
</organism>
<reference evidence="2" key="2">
    <citation type="submission" date="2023-11" db="UniProtKB">
        <authorList>
            <consortium name="WormBaseParasite"/>
        </authorList>
    </citation>
    <scope>IDENTIFICATION</scope>
</reference>
<dbReference type="Proteomes" id="UP000050792">
    <property type="component" value="Unassembled WGS sequence"/>
</dbReference>
<keyword evidence="1" id="KW-1185">Reference proteome</keyword>
<sequence>MSAFCACLNSINATPCVCDASSSSCPGYKKCSPEACFCCPTGVQYVSLIPNTLRLNVLISAAV</sequence>
<name>A0AA85FPS0_9TREM</name>
<reference evidence="1" key="1">
    <citation type="submission" date="2022-06" db="EMBL/GenBank/DDBJ databases">
        <authorList>
            <person name="Berger JAMES D."/>
            <person name="Berger JAMES D."/>
        </authorList>
    </citation>
    <scope>NUCLEOTIDE SEQUENCE [LARGE SCALE GENOMIC DNA]</scope>
</reference>
<evidence type="ECO:0000313" key="2">
    <source>
        <dbReference type="WBParaSite" id="SRDH1_56850.1"/>
    </source>
</evidence>
<accession>A0AA85FPS0</accession>
<protein>
    <submittedName>
        <fullName evidence="2">Uncharacterized protein</fullName>
    </submittedName>
</protein>
<dbReference type="AlphaFoldDB" id="A0AA85FPS0"/>